<organism evidence="2 3">
    <name type="scientific">Acacia crassicarpa</name>
    <name type="common">northern wattle</name>
    <dbReference type="NCBI Taxonomy" id="499986"/>
    <lineage>
        <taxon>Eukaryota</taxon>
        <taxon>Viridiplantae</taxon>
        <taxon>Streptophyta</taxon>
        <taxon>Embryophyta</taxon>
        <taxon>Tracheophyta</taxon>
        <taxon>Spermatophyta</taxon>
        <taxon>Magnoliopsida</taxon>
        <taxon>eudicotyledons</taxon>
        <taxon>Gunneridae</taxon>
        <taxon>Pentapetalae</taxon>
        <taxon>rosids</taxon>
        <taxon>fabids</taxon>
        <taxon>Fabales</taxon>
        <taxon>Fabaceae</taxon>
        <taxon>Caesalpinioideae</taxon>
        <taxon>mimosoid clade</taxon>
        <taxon>Acacieae</taxon>
        <taxon>Acacia</taxon>
    </lineage>
</organism>
<reference evidence="2" key="1">
    <citation type="submission" date="2023-10" db="EMBL/GenBank/DDBJ databases">
        <title>Chromosome-level genome of the transformable northern wattle, Acacia crassicarpa.</title>
        <authorList>
            <person name="Massaro I."/>
            <person name="Sinha N.R."/>
            <person name="Poethig S."/>
            <person name="Leichty A.R."/>
        </authorList>
    </citation>
    <scope>NUCLEOTIDE SEQUENCE</scope>
    <source>
        <strain evidence="2">Acra3RX</strain>
        <tissue evidence="2">Leaf</tissue>
    </source>
</reference>
<feature type="region of interest" description="Disordered" evidence="1">
    <location>
        <begin position="1"/>
        <end position="22"/>
    </location>
</feature>
<gene>
    <name evidence="2" type="ORF">QN277_022389</name>
</gene>
<dbReference type="EMBL" id="JAWXYG010000006">
    <property type="protein sequence ID" value="KAK4269201.1"/>
    <property type="molecule type" value="Genomic_DNA"/>
</dbReference>
<name>A0AAE1MQM3_9FABA</name>
<sequence length="82" mass="9163">MPREDMRRWPTSGEISNSPSRQTSVCASFCHLQRPWRRITSWPSCRAYPRAGLQRPFAVVVTVPRSAICRGHGGGLQLSGLP</sequence>
<comment type="caution">
    <text evidence="2">The sequence shown here is derived from an EMBL/GenBank/DDBJ whole genome shotgun (WGS) entry which is preliminary data.</text>
</comment>
<proteinExistence type="predicted"/>
<accession>A0AAE1MQM3</accession>
<evidence type="ECO:0000313" key="2">
    <source>
        <dbReference type="EMBL" id="KAK4269201.1"/>
    </source>
</evidence>
<dbReference type="AlphaFoldDB" id="A0AAE1MQM3"/>
<protein>
    <submittedName>
        <fullName evidence="2">Uncharacterized protein</fullName>
    </submittedName>
</protein>
<evidence type="ECO:0000313" key="3">
    <source>
        <dbReference type="Proteomes" id="UP001293593"/>
    </source>
</evidence>
<keyword evidence="3" id="KW-1185">Reference proteome</keyword>
<dbReference type="Proteomes" id="UP001293593">
    <property type="component" value="Unassembled WGS sequence"/>
</dbReference>
<feature type="compositionally biased region" description="Polar residues" evidence="1">
    <location>
        <begin position="13"/>
        <end position="22"/>
    </location>
</feature>
<evidence type="ECO:0000256" key="1">
    <source>
        <dbReference type="SAM" id="MobiDB-lite"/>
    </source>
</evidence>